<evidence type="ECO:0000313" key="2">
    <source>
        <dbReference type="Proteomes" id="UP001229081"/>
    </source>
</evidence>
<dbReference type="EMBL" id="JAUFSA010000006">
    <property type="protein sequence ID" value="MDP7739613.1"/>
    <property type="molecule type" value="Genomic_DNA"/>
</dbReference>
<evidence type="ECO:0000313" key="1">
    <source>
        <dbReference type="EMBL" id="MDP7739613.1"/>
    </source>
</evidence>
<dbReference type="Proteomes" id="UP001229081">
    <property type="component" value="Unassembled WGS sequence"/>
</dbReference>
<accession>A0AAJ1SK05</accession>
<comment type="caution">
    <text evidence="1">The sequence shown here is derived from an EMBL/GenBank/DDBJ whole genome shotgun (WGS) entry which is preliminary data.</text>
</comment>
<protein>
    <submittedName>
        <fullName evidence="1">Uncharacterized protein</fullName>
    </submittedName>
</protein>
<gene>
    <name evidence="1" type="ORF">QXL92_33340</name>
</gene>
<sequence>MHTEIPAELADVLAAPQLPQRAFPWIRNSWLNQMHDLPETLEMLHHLPERVDRDLVRQIVLAEITRGEVLAAFVAAMVWGYGDARYGAVRVRWVLTGIQEGAFYAPVRGDLAGLLATAADVVRVEGPVEGFRYMNNAGRIKFLASAFFTKWLYFASALTDADAPEAAPILDKRVSDWLCKRADFTLDISRTPDYQRYLDTLTAWGLGYGSTPVQVERAIFGLATGRN</sequence>
<dbReference type="Pfam" id="PF21790">
    <property type="entry name" value="OGG"/>
    <property type="match status" value="1"/>
</dbReference>
<dbReference type="RefSeq" id="WP_306256030.1">
    <property type="nucleotide sequence ID" value="NZ_JAUFSA010000006.1"/>
</dbReference>
<dbReference type="AlphaFoldDB" id="A0AAJ1SK05"/>
<organism evidence="1 2">
    <name type="scientific">Mycobacterium paragordonae</name>
    <dbReference type="NCBI Taxonomy" id="1389713"/>
    <lineage>
        <taxon>Bacteria</taxon>
        <taxon>Bacillati</taxon>
        <taxon>Actinomycetota</taxon>
        <taxon>Actinomycetes</taxon>
        <taxon>Mycobacteriales</taxon>
        <taxon>Mycobacteriaceae</taxon>
        <taxon>Mycobacterium</taxon>
    </lineage>
</organism>
<dbReference type="InterPro" id="IPR048868">
    <property type="entry name" value="OGG-like_put"/>
</dbReference>
<reference evidence="1" key="1">
    <citation type="submission" date="2023-06" db="EMBL/GenBank/DDBJ databases">
        <title>Identification of two novel mycobacterium reveal diversities and complexities of Mycobacterium gordonae clade.</title>
        <authorList>
            <person name="Matsumoto Y."/>
            <person name="Nakamura S."/>
            <person name="Motooka D."/>
            <person name="Fukushima K."/>
        </authorList>
    </citation>
    <scope>NUCLEOTIDE SEQUENCE</scope>
    <source>
        <strain evidence="1">TY812</strain>
    </source>
</reference>
<proteinExistence type="predicted"/>
<name>A0AAJ1SK05_9MYCO</name>